<comment type="caution">
    <text evidence="2">The sequence shown here is derived from an EMBL/GenBank/DDBJ whole genome shotgun (WGS) entry which is preliminary data.</text>
</comment>
<proteinExistence type="predicted"/>
<accession>A0A811UQC9</accession>
<gene>
    <name evidence="2" type="ORF">CCAP1982_LOCUS9826</name>
</gene>
<feature type="compositionally biased region" description="Low complexity" evidence="1">
    <location>
        <begin position="50"/>
        <end position="73"/>
    </location>
</feature>
<reference evidence="2" key="1">
    <citation type="submission" date="2020-11" db="EMBL/GenBank/DDBJ databases">
        <authorList>
            <person name="Whitehead M."/>
        </authorList>
    </citation>
    <scope>NUCLEOTIDE SEQUENCE</scope>
    <source>
        <strain evidence="2">EGII</strain>
    </source>
</reference>
<protein>
    <submittedName>
        <fullName evidence="2">(Mediterranean fruit fly) hypothetical protein</fullName>
    </submittedName>
</protein>
<dbReference type="Proteomes" id="UP000606786">
    <property type="component" value="Unassembled WGS sequence"/>
</dbReference>
<evidence type="ECO:0000256" key="1">
    <source>
        <dbReference type="SAM" id="MobiDB-lite"/>
    </source>
</evidence>
<evidence type="ECO:0000313" key="2">
    <source>
        <dbReference type="EMBL" id="CAD7001329.1"/>
    </source>
</evidence>
<sequence>MSCINAQLGATRMANTLCHFLSGRSLHASEDPQNLKSNNDKANFNDKQNDNQQNDAQKTQISNNNNTINESSQDQVLSLLPRYTSQHNFQYDLSGYPNNITEIPTFSTITDNNHAKHNNTSLSNQFEDISDDLEHVSYCT</sequence>
<name>A0A811UQC9_CERCA</name>
<organism evidence="2 3">
    <name type="scientific">Ceratitis capitata</name>
    <name type="common">Mediterranean fruit fly</name>
    <name type="synonym">Tephritis capitata</name>
    <dbReference type="NCBI Taxonomy" id="7213"/>
    <lineage>
        <taxon>Eukaryota</taxon>
        <taxon>Metazoa</taxon>
        <taxon>Ecdysozoa</taxon>
        <taxon>Arthropoda</taxon>
        <taxon>Hexapoda</taxon>
        <taxon>Insecta</taxon>
        <taxon>Pterygota</taxon>
        <taxon>Neoptera</taxon>
        <taxon>Endopterygota</taxon>
        <taxon>Diptera</taxon>
        <taxon>Brachycera</taxon>
        <taxon>Muscomorpha</taxon>
        <taxon>Tephritoidea</taxon>
        <taxon>Tephritidae</taxon>
        <taxon>Ceratitis</taxon>
        <taxon>Ceratitis</taxon>
    </lineage>
</organism>
<dbReference type="EMBL" id="CAJHJT010000023">
    <property type="protein sequence ID" value="CAD7001329.1"/>
    <property type="molecule type" value="Genomic_DNA"/>
</dbReference>
<feature type="region of interest" description="Disordered" evidence="1">
    <location>
        <begin position="28"/>
        <end position="73"/>
    </location>
</feature>
<keyword evidence="3" id="KW-1185">Reference proteome</keyword>
<evidence type="ECO:0000313" key="3">
    <source>
        <dbReference type="Proteomes" id="UP000606786"/>
    </source>
</evidence>
<dbReference type="AlphaFoldDB" id="A0A811UQC9"/>